<evidence type="ECO:0000313" key="2">
    <source>
        <dbReference type="EMBL" id="MFC5452858.1"/>
    </source>
</evidence>
<protein>
    <submittedName>
        <fullName evidence="2">ROK family protein</fullName>
    </submittedName>
</protein>
<accession>A0ABW0KJC8</accession>
<sequence>MADEQRMPIDAGIDIGGTNTVIGLFDSQRNLLAKTTIPTFLSASPEREWTNNPEAFYERLHEAIVKLAESIGGSGCLAKVGIGVPGQVDTTCGIVIRASNMRWHDVPLAAAMRGRLGVPVKIENDVRAYTLGEALAGAGQGFRNIVCLTLGTGLAAGIIADGRLIRGGAWHAGEIGHDPVPGVAYRCNCGKTGCLETVASATGIARIAKDAVHAGETTTLAQGGNPEQLTAHEVFQACLQGDAVALGVFRQVATMLGQKLLSAIYLLNPDIVIIGGGVAAAGEILLSPIRAVLEDGYFSKTACPQICIGTLGDSAGLLGAVHLFDIS</sequence>
<dbReference type="EMBL" id="JBHSMJ010000065">
    <property type="protein sequence ID" value="MFC5452858.1"/>
    <property type="molecule type" value="Genomic_DNA"/>
</dbReference>
<dbReference type="RefSeq" id="WP_270879121.1">
    <property type="nucleotide sequence ID" value="NZ_JAQFVF010000023.1"/>
</dbReference>
<dbReference type="PANTHER" id="PTHR18964">
    <property type="entry name" value="ROK (REPRESSOR, ORF, KINASE) FAMILY"/>
    <property type="match status" value="1"/>
</dbReference>
<proteinExistence type="inferred from homology"/>
<dbReference type="InterPro" id="IPR000600">
    <property type="entry name" value="ROK"/>
</dbReference>
<comment type="similarity">
    <text evidence="1">Belongs to the ROK (NagC/XylR) family.</text>
</comment>
<dbReference type="Proteomes" id="UP001596044">
    <property type="component" value="Unassembled WGS sequence"/>
</dbReference>
<evidence type="ECO:0000313" key="3">
    <source>
        <dbReference type="Proteomes" id="UP001596044"/>
    </source>
</evidence>
<evidence type="ECO:0000256" key="1">
    <source>
        <dbReference type="ARBA" id="ARBA00006479"/>
    </source>
</evidence>
<dbReference type="PANTHER" id="PTHR18964:SF149">
    <property type="entry name" value="BIFUNCTIONAL UDP-N-ACETYLGLUCOSAMINE 2-EPIMERASE_N-ACETYLMANNOSAMINE KINASE"/>
    <property type="match status" value="1"/>
</dbReference>
<organism evidence="2 3">
    <name type="scientific">Paenibacillus aestuarii</name>
    <dbReference type="NCBI Taxonomy" id="516965"/>
    <lineage>
        <taxon>Bacteria</taxon>
        <taxon>Bacillati</taxon>
        <taxon>Bacillota</taxon>
        <taxon>Bacilli</taxon>
        <taxon>Bacillales</taxon>
        <taxon>Paenibacillaceae</taxon>
        <taxon>Paenibacillus</taxon>
    </lineage>
</organism>
<dbReference type="SUPFAM" id="SSF53067">
    <property type="entry name" value="Actin-like ATPase domain"/>
    <property type="match status" value="1"/>
</dbReference>
<dbReference type="InterPro" id="IPR043129">
    <property type="entry name" value="ATPase_NBD"/>
</dbReference>
<comment type="caution">
    <text evidence="2">The sequence shown here is derived from an EMBL/GenBank/DDBJ whole genome shotgun (WGS) entry which is preliminary data.</text>
</comment>
<dbReference type="Pfam" id="PF00480">
    <property type="entry name" value="ROK"/>
    <property type="match status" value="1"/>
</dbReference>
<keyword evidence="3" id="KW-1185">Reference proteome</keyword>
<name>A0ABW0KJC8_9BACL</name>
<gene>
    <name evidence="2" type="ORF">ACFPOG_32120</name>
</gene>
<reference evidence="3" key="1">
    <citation type="journal article" date="2019" name="Int. J. Syst. Evol. Microbiol.">
        <title>The Global Catalogue of Microorganisms (GCM) 10K type strain sequencing project: providing services to taxonomists for standard genome sequencing and annotation.</title>
        <authorList>
            <consortium name="The Broad Institute Genomics Platform"/>
            <consortium name="The Broad Institute Genome Sequencing Center for Infectious Disease"/>
            <person name="Wu L."/>
            <person name="Ma J."/>
        </authorList>
    </citation>
    <scope>NUCLEOTIDE SEQUENCE [LARGE SCALE GENOMIC DNA]</scope>
    <source>
        <strain evidence="3">KACC 11904</strain>
    </source>
</reference>
<dbReference type="Gene3D" id="3.30.420.40">
    <property type="match status" value="2"/>
</dbReference>